<feature type="non-terminal residue" evidence="1">
    <location>
        <position position="1"/>
    </location>
</feature>
<dbReference type="EMBL" id="JAVLET010000012">
    <property type="protein sequence ID" value="KAL0466472.1"/>
    <property type="molecule type" value="Genomic_DNA"/>
</dbReference>
<reference evidence="1 2" key="1">
    <citation type="submission" date="2023-09" db="EMBL/GenBank/DDBJ databases">
        <title>Multi-omics analysis of a traditional fermented food reveals byproduct-associated fungal strains for waste-to-food upcycling.</title>
        <authorList>
            <consortium name="Lawrence Berkeley National Laboratory"/>
            <person name="Rekdal V.M."/>
            <person name="Villalobos-Escobedo J.M."/>
            <person name="Rodriguez-Valeron N."/>
            <person name="Garcia M.O."/>
            <person name="Vasquez D.P."/>
            <person name="Damayanti I."/>
            <person name="Sorensen P.M."/>
            <person name="Baidoo E.E."/>
            <person name="De Carvalho A.C."/>
            <person name="Riley R."/>
            <person name="Lipzen A."/>
            <person name="He G."/>
            <person name="Yan M."/>
            <person name="Haridas S."/>
            <person name="Daum C."/>
            <person name="Yoshinaga Y."/>
            <person name="Ng V."/>
            <person name="Grigoriev I.V."/>
            <person name="Munk R."/>
            <person name="Nuraida L."/>
            <person name="Wijaya C.H."/>
            <person name="Morales P.-C."/>
            <person name="Keasling J.D."/>
        </authorList>
    </citation>
    <scope>NUCLEOTIDE SEQUENCE [LARGE SCALE GENOMIC DNA]</scope>
    <source>
        <strain evidence="1 2">FGSC 2613</strain>
    </source>
</reference>
<gene>
    <name evidence="1" type="ORF">QR685DRAFT_450473</name>
</gene>
<evidence type="ECO:0000313" key="1">
    <source>
        <dbReference type="EMBL" id="KAL0466472.1"/>
    </source>
</evidence>
<dbReference type="Proteomes" id="UP001451303">
    <property type="component" value="Unassembled WGS sequence"/>
</dbReference>
<evidence type="ECO:0000313" key="2">
    <source>
        <dbReference type="Proteomes" id="UP001451303"/>
    </source>
</evidence>
<keyword evidence="2" id="KW-1185">Reference proteome</keyword>
<comment type="caution">
    <text evidence="1">The sequence shown here is derived from an EMBL/GenBank/DDBJ whole genome shotgun (WGS) entry which is preliminary data.</text>
</comment>
<accession>A0ABR3D1A9</accession>
<evidence type="ECO:0008006" key="3">
    <source>
        <dbReference type="Google" id="ProtNLM"/>
    </source>
</evidence>
<protein>
    <recommendedName>
        <fullName evidence="3">Maturase K</fullName>
    </recommendedName>
</protein>
<name>A0ABR3D1A9_NEUIN</name>
<organism evidence="1 2">
    <name type="scientific">Neurospora intermedia</name>
    <dbReference type="NCBI Taxonomy" id="5142"/>
    <lineage>
        <taxon>Eukaryota</taxon>
        <taxon>Fungi</taxon>
        <taxon>Dikarya</taxon>
        <taxon>Ascomycota</taxon>
        <taxon>Pezizomycotina</taxon>
        <taxon>Sordariomycetes</taxon>
        <taxon>Sordariomycetidae</taxon>
        <taxon>Sordariales</taxon>
        <taxon>Sordariaceae</taxon>
        <taxon>Neurospora</taxon>
    </lineage>
</organism>
<proteinExistence type="predicted"/>
<sequence length="53" mass="6272">INSRIDTLIKILPFFIIYRFNVKLLISIVGEDAYLGTPFLSTKKRSYYFIQKL</sequence>